<keyword evidence="1" id="KW-0343">GTPase activation</keyword>
<reference evidence="5 6" key="1">
    <citation type="journal article" date="2004" name="Science">
        <title>The genome of the diatom Thalassiosira pseudonana: ecology, evolution, and metabolism.</title>
        <authorList>
            <person name="Armbrust E.V."/>
            <person name="Berges J.A."/>
            <person name="Bowler C."/>
            <person name="Green B.R."/>
            <person name="Martinez D."/>
            <person name="Putnam N.H."/>
            <person name="Zhou S."/>
            <person name="Allen A.E."/>
            <person name="Apt K.E."/>
            <person name="Bechner M."/>
            <person name="Brzezinski M.A."/>
            <person name="Chaal B.K."/>
            <person name="Chiovitti A."/>
            <person name="Davis A.K."/>
            <person name="Demarest M.S."/>
            <person name="Detter J.C."/>
            <person name="Glavina T."/>
            <person name="Goodstein D."/>
            <person name="Hadi M.Z."/>
            <person name="Hellsten U."/>
            <person name="Hildebrand M."/>
            <person name="Jenkins B.D."/>
            <person name="Jurka J."/>
            <person name="Kapitonov V.V."/>
            <person name="Kroger N."/>
            <person name="Lau W.W."/>
            <person name="Lane T.W."/>
            <person name="Larimer F.W."/>
            <person name="Lippmeier J.C."/>
            <person name="Lucas S."/>
            <person name="Medina M."/>
            <person name="Montsant A."/>
            <person name="Obornik M."/>
            <person name="Parker M.S."/>
            <person name="Palenik B."/>
            <person name="Pazour G.J."/>
            <person name="Richardson P.M."/>
            <person name="Rynearson T.A."/>
            <person name="Saito M.A."/>
            <person name="Schwartz D.C."/>
            <person name="Thamatrakoln K."/>
            <person name="Valentin K."/>
            <person name="Vardi A."/>
            <person name="Wilkerson F.P."/>
            <person name="Rokhsar D.S."/>
        </authorList>
    </citation>
    <scope>NUCLEOTIDE SEQUENCE [LARGE SCALE GENOMIC DNA]</scope>
    <source>
        <strain evidence="5 6">CCMP1335</strain>
    </source>
</reference>
<dbReference type="SUPFAM" id="SSF52047">
    <property type="entry name" value="RNI-like"/>
    <property type="match status" value="1"/>
</dbReference>
<evidence type="ECO:0000256" key="3">
    <source>
        <dbReference type="ARBA" id="ARBA00022737"/>
    </source>
</evidence>
<evidence type="ECO:0000256" key="4">
    <source>
        <dbReference type="SAM" id="MobiDB-lite"/>
    </source>
</evidence>
<dbReference type="Proteomes" id="UP000001449">
    <property type="component" value="Chromosome 2"/>
</dbReference>
<dbReference type="AlphaFoldDB" id="B8BTD2"/>
<dbReference type="RefSeq" id="XP_002287137.1">
    <property type="nucleotide sequence ID" value="XM_002287101.1"/>
</dbReference>
<evidence type="ECO:0000313" key="6">
    <source>
        <dbReference type="Proteomes" id="UP000001449"/>
    </source>
</evidence>
<sequence>MPTRLSPNYHGPCRRRRRRREDEESLIGTLEYSRRAGSRSNRRRADNNERRDGSRNSTDVLFGDNDEEYATDEDDRIIDSILPEKYWLGCGFNNHNAMTMVQFQRHLKQQLYNIKRMRRQNGPVSVWISSYKNIPINYADAVRCPLFEKLYRKLYFCGDDRISELYFNNFELNTVALATLTPVVYSKKLTSLCLANNGLERDGFIFLSRFLYQNSTLKSLLLYDNSMDGLDNDTMECLAKAIKRHPSINRVVCEGCKLGNNTDTLLTFVCGVNGKKSLSFRKNNIGGSQSIRALVGLIKSARVGSLDLSDNDVNDGNIFHLARALENNSHLDKLFLSGNRVISAAGRKALQTASWDTKSLNAVADSNHTCRIEMFGDHGDARLIFNNLLDIGKTTKFIAEFKVFVTLGASLEGDLSIERLSGTPLELIPQLIRMVSKASYYQPKFFFPGEDAEFSRDVCDEAIDLKNVYEVLRKYAVPLMFRMGG</sequence>
<protein>
    <submittedName>
        <fullName evidence="5">Uncharacterized protein</fullName>
    </submittedName>
</protein>
<evidence type="ECO:0000256" key="2">
    <source>
        <dbReference type="ARBA" id="ARBA00022614"/>
    </source>
</evidence>
<reference evidence="5 6" key="2">
    <citation type="journal article" date="2008" name="Nature">
        <title>The Phaeodactylum genome reveals the evolutionary history of diatom genomes.</title>
        <authorList>
            <person name="Bowler C."/>
            <person name="Allen A.E."/>
            <person name="Badger J.H."/>
            <person name="Grimwood J."/>
            <person name="Jabbari K."/>
            <person name="Kuo A."/>
            <person name="Maheswari U."/>
            <person name="Martens C."/>
            <person name="Maumus F."/>
            <person name="Otillar R.P."/>
            <person name="Rayko E."/>
            <person name="Salamov A."/>
            <person name="Vandepoele K."/>
            <person name="Beszteri B."/>
            <person name="Gruber A."/>
            <person name="Heijde M."/>
            <person name="Katinka M."/>
            <person name="Mock T."/>
            <person name="Valentin K."/>
            <person name="Verret F."/>
            <person name="Berges J.A."/>
            <person name="Brownlee C."/>
            <person name="Cadoret J.P."/>
            <person name="Chiovitti A."/>
            <person name="Choi C.J."/>
            <person name="Coesel S."/>
            <person name="De Martino A."/>
            <person name="Detter J.C."/>
            <person name="Durkin C."/>
            <person name="Falciatore A."/>
            <person name="Fournet J."/>
            <person name="Haruta M."/>
            <person name="Huysman M.J."/>
            <person name="Jenkins B.D."/>
            <person name="Jiroutova K."/>
            <person name="Jorgensen R.E."/>
            <person name="Joubert Y."/>
            <person name="Kaplan A."/>
            <person name="Kroger N."/>
            <person name="Kroth P.G."/>
            <person name="La Roche J."/>
            <person name="Lindquist E."/>
            <person name="Lommer M."/>
            <person name="Martin-Jezequel V."/>
            <person name="Lopez P.J."/>
            <person name="Lucas S."/>
            <person name="Mangogna M."/>
            <person name="McGinnis K."/>
            <person name="Medlin L.K."/>
            <person name="Montsant A."/>
            <person name="Oudot-Le Secq M.P."/>
            <person name="Napoli C."/>
            <person name="Obornik M."/>
            <person name="Parker M.S."/>
            <person name="Petit J.L."/>
            <person name="Porcel B.M."/>
            <person name="Poulsen N."/>
            <person name="Robison M."/>
            <person name="Rychlewski L."/>
            <person name="Rynearson T.A."/>
            <person name="Schmutz J."/>
            <person name="Shapiro H."/>
            <person name="Siaut M."/>
            <person name="Stanley M."/>
            <person name="Sussman M.R."/>
            <person name="Taylor A.R."/>
            <person name="Vardi A."/>
            <person name="von Dassow P."/>
            <person name="Vyverman W."/>
            <person name="Willis A."/>
            <person name="Wyrwicz L.S."/>
            <person name="Rokhsar D.S."/>
            <person name="Weissenbach J."/>
            <person name="Armbrust E.V."/>
            <person name="Green B.R."/>
            <person name="Van de Peer Y."/>
            <person name="Grigoriev I.V."/>
        </authorList>
    </citation>
    <scope>NUCLEOTIDE SEQUENCE [LARGE SCALE GENOMIC DNA]</scope>
    <source>
        <strain evidence="5 6">CCMP1335</strain>
    </source>
</reference>
<keyword evidence="6" id="KW-1185">Reference proteome</keyword>
<feature type="region of interest" description="Disordered" evidence="4">
    <location>
        <begin position="1"/>
        <end position="65"/>
    </location>
</feature>
<dbReference type="InterPro" id="IPR032675">
    <property type="entry name" value="LRR_dom_sf"/>
</dbReference>
<accession>B8BTD2</accession>
<dbReference type="InParanoid" id="B8BTD2"/>
<gene>
    <name evidence="5" type="ORF">THAPSDRAFT_2095</name>
</gene>
<proteinExistence type="predicted"/>
<dbReference type="EMBL" id="CM000639">
    <property type="protein sequence ID" value="EED94580.1"/>
    <property type="molecule type" value="Genomic_DNA"/>
</dbReference>
<dbReference type="InterPro" id="IPR027038">
    <property type="entry name" value="RanGap"/>
</dbReference>
<feature type="compositionally biased region" description="Basic and acidic residues" evidence="4">
    <location>
        <begin position="43"/>
        <end position="54"/>
    </location>
</feature>
<dbReference type="KEGG" id="tps:THAPSDRAFT_2095"/>
<dbReference type="GO" id="GO:0005096">
    <property type="term" value="F:GTPase activator activity"/>
    <property type="evidence" value="ECO:0007669"/>
    <property type="project" value="UniProtKB-KW"/>
</dbReference>
<organism evidence="5 6">
    <name type="scientific">Thalassiosira pseudonana</name>
    <name type="common">Marine diatom</name>
    <name type="synonym">Cyclotella nana</name>
    <dbReference type="NCBI Taxonomy" id="35128"/>
    <lineage>
        <taxon>Eukaryota</taxon>
        <taxon>Sar</taxon>
        <taxon>Stramenopiles</taxon>
        <taxon>Ochrophyta</taxon>
        <taxon>Bacillariophyta</taxon>
        <taxon>Coscinodiscophyceae</taxon>
        <taxon>Thalassiosirophycidae</taxon>
        <taxon>Thalassiosirales</taxon>
        <taxon>Thalassiosiraceae</taxon>
        <taxon>Thalassiosira</taxon>
    </lineage>
</organism>
<keyword evidence="3" id="KW-0677">Repeat</keyword>
<evidence type="ECO:0000313" key="5">
    <source>
        <dbReference type="EMBL" id="EED94580.1"/>
    </source>
</evidence>
<dbReference type="PANTHER" id="PTHR24113:SF12">
    <property type="entry name" value="RAN GTPASE-ACTIVATING PROTEIN 1"/>
    <property type="match status" value="1"/>
</dbReference>
<dbReference type="Gene3D" id="3.80.10.10">
    <property type="entry name" value="Ribonuclease Inhibitor"/>
    <property type="match status" value="2"/>
</dbReference>
<dbReference type="PANTHER" id="PTHR24113">
    <property type="entry name" value="RAN GTPASE-ACTIVATING PROTEIN 1"/>
    <property type="match status" value="1"/>
</dbReference>
<evidence type="ECO:0000256" key="1">
    <source>
        <dbReference type="ARBA" id="ARBA00022468"/>
    </source>
</evidence>
<dbReference type="OMA" id="NESGDHY"/>
<name>B8BTD2_THAPS</name>
<dbReference type="HOGENOM" id="CLU_563258_0_0_1"/>
<dbReference type="GeneID" id="7452169"/>
<keyword evidence="2" id="KW-0433">Leucine-rich repeat</keyword>
<dbReference type="PaxDb" id="35128-Thaps2095"/>